<dbReference type="SMART" id="SM00355">
    <property type="entry name" value="ZnF_C2H2"/>
    <property type="match status" value="3"/>
</dbReference>
<dbReference type="PROSITE" id="PS50157">
    <property type="entry name" value="ZINC_FINGER_C2H2_2"/>
    <property type="match status" value="1"/>
</dbReference>
<proteinExistence type="predicted"/>
<evidence type="ECO:0000256" key="2">
    <source>
        <dbReference type="SAM" id="MobiDB-lite"/>
    </source>
</evidence>
<dbReference type="InterPro" id="IPR043504">
    <property type="entry name" value="Peptidase_S1_PA_chymotrypsin"/>
</dbReference>
<dbReference type="Proteomes" id="UP000293360">
    <property type="component" value="Unassembled WGS sequence"/>
</dbReference>
<gene>
    <name evidence="4" type="ORF">DL764_002200</name>
</gene>
<feature type="domain" description="C2H2-type" evidence="3">
    <location>
        <begin position="238"/>
        <end position="263"/>
    </location>
</feature>
<feature type="region of interest" description="Disordered" evidence="2">
    <location>
        <begin position="337"/>
        <end position="365"/>
    </location>
</feature>
<reference evidence="4 5" key="1">
    <citation type="submission" date="2018-06" db="EMBL/GenBank/DDBJ databases">
        <title>Complete Genomes of Monosporascus.</title>
        <authorList>
            <person name="Robinson A.J."/>
            <person name="Natvig D.O."/>
        </authorList>
    </citation>
    <scope>NUCLEOTIDE SEQUENCE [LARGE SCALE GENOMIC DNA]</scope>
    <source>
        <strain evidence="4 5">CBS 110550</strain>
    </source>
</reference>
<keyword evidence="1" id="KW-0479">Metal-binding</keyword>
<dbReference type="Gene3D" id="2.40.10.10">
    <property type="entry name" value="Trypsin-like serine proteases"/>
    <property type="match status" value="2"/>
</dbReference>
<feature type="region of interest" description="Disordered" evidence="2">
    <location>
        <begin position="941"/>
        <end position="963"/>
    </location>
</feature>
<feature type="region of interest" description="Disordered" evidence="2">
    <location>
        <begin position="1"/>
        <end position="27"/>
    </location>
</feature>
<dbReference type="GO" id="GO:0008270">
    <property type="term" value="F:zinc ion binding"/>
    <property type="evidence" value="ECO:0007669"/>
    <property type="project" value="UniProtKB-KW"/>
</dbReference>
<sequence>MPRRSDSAAFARAPSSSSYKREQPCEIANGSLSPLGTSFLYDAASTPAGGKLAPANHAHYPSFSETQDGALMANCSLAGLARVSTAGRFKVRDAPQATPPPPLTLGLDRRDSGFSEVGLVPLQPGELGIYGGSGGTGKLPLPFNNECFDLSSYGASALPLPLPHPLSSSSSVAAYSPPESTASGTLSTVPLDFASEVVSPLDRVSSSSISLSRGPSPLCKVLPSEVVGPETKGSGGGYVCLVSRCESTFSRVQDLELHARTAHQHICLWGDEGPCKSAGFATREELNWHVKKEHLLVCPVLGCKESAFQNRDLVDCHLRWAHGGMMKVVGNGDESAPSLSALLQDSPKPSRPEAASLHQGTEVTTLKRKAESSADRTLKMEMSIGISKKRCEDQLRAWPLYTQVTSQQLYQITPQEFIPKWCGPGHVISVTRGRKPNTRRICIMTRRAVSTARRITIAGHVRDLLPSMYHNTVSFVFPTGEVDRLMVWARGLGRDMPDEVCQPRNPFCYLSPCMGDSIGVTLEDGDEITATLGPCLTIAGGSYWLANFHPFVEAVQGMTDAVTIEHPSPDDRSRCLGERHDALSSDASDFKLGTLTAMSGYDLKTTRVSHDPYWEECDKEPPLVVTDWTLISAQTSQANLLRKFPSTMQRKETPVTATSPIIPGAIVCSTGRTSGHQSGQICEIPAYVHGTKAGNGTGKATREWFIEEPELGDGYGDEDAWIRGGIGVQGDSGAAVIDSETNSLVGQVWGRNKYFGPGPRTTFFTPILDVIDDIQEKCGEQARPQLPQYRDEADRWPAYPVCRRCFDMREYLDSRRSSRESLMSMIGFTGGGDQHDHDLTSSISELATPKGPVGTPRGDSSYLVRHVGPDEPGTSFGINGFSPASFNSAVSPAPVHTFVPAFQSKPPVAGEVRSPYAQTIEDEDLCDPISTHRNEVALGKRPLMPEPLVRNGSQQWGKRPRVS</sequence>
<accession>A0A4V1XBZ1</accession>
<dbReference type="PROSITE" id="PS00028">
    <property type="entry name" value="ZINC_FINGER_C2H2_1"/>
    <property type="match status" value="1"/>
</dbReference>
<protein>
    <recommendedName>
        <fullName evidence="3">C2H2-type domain-containing protein</fullName>
    </recommendedName>
</protein>
<feature type="compositionally biased region" description="Low complexity" evidence="2">
    <location>
        <begin position="7"/>
        <end position="18"/>
    </location>
</feature>
<evidence type="ECO:0000256" key="1">
    <source>
        <dbReference type="PROSITE-ProRule" id="PRU00042"/>
    </source>
</evidence>
<organism evidence="4 5">
    <name type="scientific">Monosporascus ibericus</name>
    <dbReference type="NCBI Taxonomy" id="155417"/>
    <lineage>
        <taxon>Eukaryota</taxon>
        <taxon>Fungi</taxon>
        <taxon>Dikarya</taxon>
        <taxon>Ascomycota</taxon>
        <taxon>Pezizomycotina</taxon>
        <taxon>Sordariomycetes</taxon>
        <taxon>Xylariomycetidae</taxon>
        <taxon>Xylariales</taxon>
        <taxon>Xylariales incertae sedis</taxon>
        <taxon>Monosporascus</taxon>
    </lineage>
</organism>
<evidence type="ECO:0000259" key="3">
    <source>
        <dbReference type="PROSITE" id="PS50157"/>
    </source>
</evidence>
<comment type="caution">
    <text evidence="4">The sequence shown here is derived from an EMBL/GenBank/DDBJ whole genome shotgun (WGS) entry which is preliminary data.</text>
</comment>
<dbReference type="EMBL" id="QJNU01000078">
    <property type="protein sequence ID" value="RYP07929.1"/>
    <property type="molecule type" value="Genomic_DNA"/>
</dbReference>
<name>A0A4V1XBZ1_9PEZI</name>
<dbReference type="AlphaFoldDB" id="A0A4V1XBZ1"/>
<keyword evidence="1" id="KW-0862">Zinc</keyword>
<evidence type="ECO:0000313" key="5">
    <source>
        <dbReference type="Proteomes" id="UP000293360"/>
    </source>
</evidence>
<dbReference type="OrthoDB" id="5242988at2759"/>
<keyword evidence="1" id="KW-0863">Zinc-finger</keyword>
<evidence type="ECO:0000313" key="4">
    <source>
        <dbReference type="EMBL" id="RYP07929.1"/>
    </source>
</evidence>
<dbReference type="STRING" id="155417.A0A4V1XBZ1"/>
<dbReference type="InterPro" id="IPR013087">
    <property type="entry name" value="Znf_C2H2_type"/>
</dbReference>
<keyword evidence="5" id="KW-1185">Reference proteome</keyword>